<reference evidence="2" key="1">
    <citation type="submission" date="2017-09" db="EMBL/GenBank/DDBJ databases">
        <title>FDA dAtabase for Regulatory Grade micrObial Sequences (FDA-ARGOS): Supporting development and validation of Infectious Disease Dx tests.</title>
        <authorList>
            <person name="Minogue T."/>
            <person name="Wolcott M."/>
            <person name="Wasieloski L."/>
            <person name="Aguilar W."/>
            <person name="Moore D."/>
            <person name="Tallon L.J."/>
            <person name="Sadzewicz L."/>
            <person name="Ott S."/>
            <person name="Zhao X."/>
            <person name="Nagaraj S."/>
            <person name="Vavikolanu K."/>
            <person name="Aluvathingal J."/>
            <person name="Nadendla S."/>
            <person name="Sichtig H."/>
        </authorList>
    </citation>
    <scope>NUCLEOTIDE SEQUENCE [LARGE SCALE GENOMIC DNA]</scope>
    <source>
        <strain evidence="2">FDAARGOS_388</strain>
    </source>
</reference>
<evidence type="ECO:0000313" key="1">
    <source>
        <dbReference type="EMBL" id="ATF76529.1"/>
    </source>
</evidence>
<evidence type="ECO:0008006" key="3">
    <source>
        <dbReference type="Google" id="ProtNLM"/>
    </source>
</evidence>
<dbReference type="EMBL" id="CP023518">
    <property type="protein sequence ID" value="ATF76529.1"/>
    <property type="molecule type" value="Genomic_DNA"/>
</dbReference>
<protein>
    <recommendedName>
        <fullName evidence="3">Enoyl-CoA hydratase</fullName>
    </recommendedName>
</protein>
<evidence type="ECO:0000313" key="2">
    <source>
        <dbReference type="Proteomes" id="UP000218103"/>
    </source>
</evidence>
<name>A0ABM6NQQ4_BURCE</name>
<proteinExistence type="predicted"/>
<accession>A0ABM6NQQ4</accession>
<gene>
    <name evidence="1" type="ORF">CO711_03080</name>
</gene>
<sequence length="61" mass="6719">MADPLARCLKAEVDAKRMMAGMSAQRRLSGAWACRNEKRAERPVFADILAERGGFEPPIGD</sequence>
<keyword evidence="2" id="KW-1185">Reference proteome</keyword>
<organism evidence="1 2">
    <name type="scientific">Burkholderia cepacia</name>
    <name type="common">Pseudomonas cepacia</name>
    <dbReference type="NCBI Taxonomy" id="292"/>
    <lineage>
        <taxon>Bacteria</taxon>
        <taxon>Pseudomonadati</taxon>
        <taxon>Pseudomonadota</taxon>
        <taxon>Betaproteobacteria</taxon>
        <taxon>Burkholderiales</taxon>
        <taxon>Burkholderiaceae</taxon>
        <taxon>Burkholderia</taxon>
        <taxon>Burkholderia cepacia complex</taxon>
    </lineage>
</organism>
<dbReference type="Proteomes" id="UP000218103">
    <property type="component" value="Chromosome 1"/>
</dbReference>